<evidence type="ECO:0000256" key="1">
    <source>
        <dbReference type="ARBA" id="ARBA00022603"/>
    </source>
</evidence>
<dbReference type="GO" id="GO:0008168">
    <property type="term" value="F:methyltransferase activity"/>
    <property type="evidence" value="ECO:0007669"/>
    <property type="project" value="UniProtKB-KW"/>
</dbReference>
<keyword evidence="2" id="KW-0808">Transferase</keyword>
<dbReference type="SUPFAM" id="SSF53335">
    <property type="entry name" value="S-adenosyl-L-methionine-dependent methyltransferases"/>
    <property type="match status" value="1"/>
</dbReference>
<organism evidence="4">
    <name type="scientific">marine sediment metagenome</name>
    <dbReference type="NCBI Taxonomy" id="412755"/>
    <lineage>
        <taxon>unclassified sequences</taxon>
        <taxon>metagenomes</taxon>
        <taxon>ecological metagenomes</taxon>
    </lineage>
</organism>
<protein>
    <recommendedName>
        <fullName evidence="3">mRNA cap 0 methyltransferase domain-containing protein</fullName>
    </recommendedName>
</protein>
<dbReference type="Gene3D" id="3.40.50.150">
    <property type="entry name" value="Vaccinia Virus protein VP39"/>
    <property type="match status" value="1"/>
</dbReference>
<dbReference type="EMBL" id="BART01011028">
    <property type="protein sequence ID" value="GAG79847.1"/>
    <property type="molecule type" value="Genomic_DNA"/>
</dbReference>
<comment type="caution">
    <text evidence="4">The sequence shown here is derived from an EMBL/GenBank/DDBJ whole genome shotgun (WGS) entry which is preliminary data.</text>
</comment>
<evidence type="ECO:0000256" key="2">
    <source>
        <dbReference type="ARBA" id="ARBA00022679"/>
    </source>
</evidence>
<dbReference type="InterPro" id="IPR004971">
    <property type="entry name" value="mRNA_G-N7_MeTrfase_dom"/>
</dbReference>
<sequence>NIINTAFELSGVKQGLTLLDIGSGRGGDVSKWRNYSKIVAVEPNPEHIVELQRRIALNGMSDRVLIVNTGGEDIVTIHNAVRHFIGGRVDVVSMMLSMSFFWRSQSMVNRLVNTIISNIKPDGKMIFLTIDGDLVEQTFEPAFDTGPYLSKLIAIFIDMILSDSYFLDLVSGKYLNNVHSYDILYDIVTNHIDNHQEIIKFLVFIYNKLLLNRSVTTCA</sequence>
<evidence type="ECO:0000259" key="3">
    <source>
        <dbReference type="PROSITE" id="PS51562"/>
    </source>
</evidence>
<accession>X1BF57</accession>
<gene>
    <name evidence="4" type="ORF">S01H4_23686</name>
</gene>
<dbReference type="PROSITE" id="PS51562">
    <property type="entry name" value="RNA_CAP0_MT"/>
    <property type="match status" value="1"/>
</dbReference>
<dbReference type="GO" id="GO:0032259">
    <property type="term" value="P:methylation"/>
    <property type="evidence" value="ECO:0007669"/>
    <property type="project" value="UniProtKB-KW"/>
</dbReference>
<keyword evidence="1" id="KW-0489">Methyltransferase</keyword>
<dbReference type="AlphaFoldDB" id="X1BF57"/>
<proteinExistence type="predicted"/>
<evidence type="ECO:0000313" key="4">
    <source>
        <dbReference type="EMBL" id="GAG79847.1"/>
    </source>
</evidence>
<reference evidence="4" key="1">
    <citation type="journal article" date="2014" name="Front. Microbiol.">
        <title>High frequency of phylogenetically diverse reductive dehalogenase-homologous genes in deep subseafloor sedimentary metagenomes.</title>
        <authorList>
            <person name="Kawai M."/>
            <person name="Futagami T."/>
            <person name="Toyoda A."/>
            <person name="Takaki Y."/>
            <person name="Nishi S."/>
            <person name="Hori S."/>
            <person name="Arai W."/>
            <person name="Tsubouchi T."/>
            <person name="Morono Y."/>
            <person name="Uchiyama I."/>
            <person name="Ito T."/>
            <person name="Fujiyama A."/>
            <person name="Inagaki F."/>
            <person name="Takami H."/>
        </authorList>
    </citation>
    <scope>NUCLEOTIDE SEQUENCE</scope>
    <source>
        <strain evidence="4">Expedition CK06-06</strain>
    </source>
</reference>
<name>X1BF57_9ZZZZ</name>
<dbReference type="InterPro" id="IPR029063">
    <property type="entry name" value="SAM-dependent_MTases_sf"/>
</dbReference>
<feature type="non-terminal residue" evidence="4">
    <location>
        <position position="1"/>
    </location>
</feature>
<feature type="domain" description="MRNA cap 0 methyltransferase" evidence="3">
    <location>
        <begin position="1"/>
        <end position="219"/>
    </location>
</feature>